<dbReference type="GO" id="GO:0003824">
    <property type="term" value="F:catalytic activity"/>
    <property type="evidence" value="ECO:0007669"/>
    <property type="project" value="InterPro"/>
</dbReference>
<organism evidence="2 3">
    <name type="scientific">Rhizopogon vesiculosus</name>
    <dbReference type="NCBI Taxonomy" id="180088"/>
    <lineage>
        <taxon>Eukaryota</taxon>
        <taxon>Fungi</taxon>
        <taxon>Dikarya</taxon>
        <taxon>Basidiomycota</taxon>
        <taxon>Agaricomycotina</taxon>
        <taxon>Agaricomycetes</taxon>
        <taxon>Agaricomycetidae</taxon>
        <taxon>Boletales</taxon>
        <taxon>Suillineae</taxon>
        <taxon>Rhizopogonaceae</taxon>
        <taxon>Rhizopogon</taxon>
    </lineage>
</organism>
<evidence type="ECO:0000313" key="2">
    <source>
        <dbReference type="EMBL" id="OJA12295.1"/>
    </source>
</evidence>
<reference evidence="2 3" key="1">
    <citation type="submission" date="2016-03" db="EMBL/GenBank/DDBJ databases">
        <title>Comparative genomics of the ectomycorrhizal sister species Rhizopogon vinicolor and Rhizopogon vesiculosus (Basidiomycota: Boletales) reveals a divergence of the mating type B locus.</title>
        <authorList>
            <person name="Mujic A.B."/>
            <person name="Kuo A."/>
            <person name="Tritt A."/>
            <person name="Lipzen A."/>
            <person name="Chen C."/>
            <person name="Johnson J."/>
            <person name="Sharma A."/>
            <person name="Barry K."/>
            <person name="Grigoriev I.V."/>
            <person name="Spatafora J.W."/>
        </authorList>
    </citation>
    <scope>NUCLEOTIDE SEQUENCE [LARGE SCALE GENOMIC DNA]</scope>
    <source>
        <strain evidence="2 3">AM-OR11-056</strain>
    </source>
</reference>
<dbReference type="AlphaFoldDB" id="A0A1J8PUY1"/>
<dbReference type="InterPro" id="IPR036691">
    <property type="entry name" value="Endo/exonu/phosph_ase_sf"/>
</dbReference>
<accession>A0A1J8PUY1</accession>
<dbReference type="EMBL" id="LVVM01004713">
    <property type="protein sequence ID" value="OJA12295.1"/>
    <property type="molecule type" value="Genomic_DNA"/>
</dbReference>
<dbReference type="SUPFAM" id="SSF56219">
    <property type="entry name" value="DNase I-like"/>
    <property type="match status" value="1"/>
</dbReference>
<proteinExistence type="predicted"/>
<dbReference type="OrthoDB" id="2840473at2759"/>
<keyword evidence="3" id="KW-1185">Reference proteome</keyword>
<comment type="caution">
    <text evidence="2">The sequence shown here is derived from an EMBL/GenBank/DDBJ whole genome shotgun (WGS) entry which is preliminary data.</text>
</comment>
<gene>
    <name evidence="2" type="ORF">AZE42_13509</name>
</gene>
<evidence type="ECO:0000313" key="3">
    <source>
        <dbReference type="Proteomes" id="UP000183567"/>
    </source>
</evidence>
<feature type="non-terminal residue" evidence="2">
    <location>
        <position position="308"/>
    </location>
</feature>
<dbReference type="STRING" id="180088.A0A1J8PUY1"/>
<dbReference type="Proteomes" id="UP000183567">
    <property type="component" value="Unassembled WGS sequence"/>
</dbReference>
<protein>
    <recommendedName>
        <fullName evidence="1">Endonuclease/exonuclease/phosphatase domain-containing protein</fullName>
    </recommendedName>
</protein>
<evidence type="ECO:0000259" key="1">
    <source>
        <dbReference type="Pfam" id="PF14529"/>
    </source>
</evidence>
<dbReference type="Pfam" id="PF14529">
    <property type="entry name" value="Exo_endo_phos_2"/>
    <property type="match status" value="1"/>
</dbReference>
<dbReference type="Gene3D" id="3.60.10.10">
    <property type="entry name" value="Endonuclease/exonuclease/phosphatase"/>
    <property type="match status" value="1"/>
</dbReference>
<feature type="domain" description="Endonuclease/exonuclease/phosphatase" evidence="1">
    <location>
        <begin position="115"/>
        <end position="243"/>
    </location>
</feature>
<sequence length="308" mass="35143">MTDRSPPSTAKLHIWQQNLNSSMTAQSSLLNSTLAAHWDIVVIQEPYINFLRNTLASHRWHVLYPTQHYTHPQQRTRAITLVNSSLNTNSWKQITFPSSDVVIIQLTTPHSRCSILNIYNDGNKQDTLTALDTYLTQNINLIRPQITDHMLWLGDFNRHHPLWEEPRNRHLFNLPAAQPLIDLIADYDMQQLLPNGMPTLQALNTGNWTRPDNVFGTTNVADSIISCTTEPALRGPKTDHVPILLTLELDPPRHPEELRHNWKGVDWETFNEHLGTLLAPSPPITLATDAEFQTATLQLTQAITVWEM</sequence>
<dbReference type="InterPro" id="IPR005135">
    <property type="entry name" value="Endo/exonuclease/phosphatase"/>
</dbReference>
<name>A0A1J8PUY1_9AGAM</name>